<dbReference type="Pfam" id="PF11468">
    <property type="entry name" value="PTase_Orf2"/>
    <property type="match status" value="1"/>
</dbReference>
<dbReference type="InterPro" id="IPR036239">
    <property type="entry name" value="PrenylTrfase-like_sf"/>
</dbReference>
<comment type="similarity">
    <text evidence="1">Belongs to the aromatic prenyltransferase family.</text>
</comment>
<proteinExistence type="inferred from homology"/>
<gene>
    <name evidence="4" type="ORF">O1G22_43985</name>
</gene>
<keyword evidence="4" id="KW-0614">Plasmid</keyword>
<geneLocation type="plasmid" evidence="4 5">
    <name>punmamed1</name>
</geneLocation>
<accession>A0ABY7PK57</accession>
<keyword evidence="5" id="KW-1185">Reference proteome</keyword>
<dbReference type="SFLD" id="SFLDG01163">
    <property type="entry name" value="II"/>
    <property type="match status" value="1"/>
</dbReference>
<evidence type="ECO:0000256" key="3">
    <source>
        <dbReference type="ARBA" id="ARBA00022679"/>
    </source>
</evidence>
<evidence type="ECO:0000313" key="4">
    <source>
        <dbReference type="EMBL" id="WBO69701.1"/>
    </source>
</evidence>
<evidence type="ECO:0000313" key="5">
    <source>
        <dbReference type="Proteomes" id="UP001212326"/>
    </source>
</evidence>
<dbReference type="InterPro" id="IPR033964">
    <property type="entry name" value="ABBA"/>
</dbReference>
<keyword evidence="2" id="KW-0637">Prenyltransferase</keyword>
<sequence>MSAKADIGRVYSAVSEAAGLLDIPCSHDRMWPALTAFQDVIASPLVFNMVTSGGHIGEMSFDFMMSPSAGDPYAHALAHGLVEETDHPVRGLFPDIQARLPVQSFGVDYGITRGFNKAYAFFPLSDLQGLARLAEIPSMPRALSDNAGTFAAYGLDDKVSAIAIDYRRRTWNVYFNGLSAEHVGRTTVLPMLREFGLPEPSERMLDFIETSSALYPTFRWDGTKTERISFSTRTTDPAALPARVEPQLEKFARSAPYTYEGDRVLVYAGALSPGEEYYKLAAYYQMAAEAHDRVRAAS</sequence>
<dbReference type="CDD" id="cd13931">
    <property type="entry name" value="PT-CloQ_NphB"/>
    <property type="match status" value="1"/>
</dbReference>
<dbReference type="SFLD" id="SFLDS00036">
    <property type="entry name" value="Aromatic_Prenyltransferase"/>
    <property type="match status" value="1"/>
</dbReference>
<organism evidence="4 5">
    <name type="scientific">Streptomyces camelliae</name>
    <dbReference type="NCBI Taxonomy" id="3004093"/>
    <lineage>
        <taxon>Bacteria</taxon>
        <taxon>Bacillati</taxon>
        <taxon>Actinomycetota</taxon>
        <taxon>Actinomycetes</taxon>
        <taxon>Kitasatosporales</taxon>
        <taxon>Streptomycetaceae</taxon>
        <taxon>Streptomyces</taxon>
    </lineage>
</organism>
<dbReference type="Proteomes" id="UP001212326">
    <property type="component" value="Plasmid punmamed1"/>
</dbReference>
<dbReference type="InterPro" id="IPR020965">
    <property type="entry name" value="Prenyltransferase_CloQ"/>
</dbReference>
<protein>
    <submittedName>
        <fullName evidence="4">Aromatic prenyltransferase</fullName>
    </submittedName>
</protein>
<reference evidence="4 5" key="1">
    <citation type="submission" date="2022-12" db="EMBL/GenBank/DDBJ databases">
        <title>HUAS 2-6.</title>
        <authorList>
            <person name="Mo P."/>
        </authorList>
    </citation>
    <scope>NUCLEOTIDE SEQUENCE [LARGE SCALE GENOMIC DNA]</scope>
    <source>
        <strain evidence="4 5">HUAS 2-6</strain>
        <plasmid evidence="4 5">punmamed1</plasmid>
    </source>
</reference>
<evidence type="ECO:0000256" key="1">
    <source>
        <dbReference type="ARBA" id="ARBA00005368"/>
    </source>
</evidence>
<name>A0ABY7PK57_9ACTN</name>
<evidence type="ECO:0000256" key="2">
    <source>
        <dbReference type="ARBA" id="ARBA00022602"/>
    </source>
</evidence>
<dbReference type="EMBL" id="CP115301">
    <property type="protein sequence ID" value="WBO69701.1"/>
    <property type="molecule type" value="Genomic_DNA"/>
</dbReference>
<dbReference type="RefSeq" id="WP_270086873.1">
    <property type="nucleotide sequence ID" value="NZ_CP115301.1"/>
</dbReference>
<keyword evidence="3" id="KW-0808">Transferase</keyword>
<dbReference type="SUPFAM" id="SSF143492">
    <property type="entry name" value="Prenyltransferase-like"/>
    <property type="match status" value="1"/>
</dbReference>